<evidence type="ECO:0000313" key="3">
    <source>
        <dbReference type="EMBL" id="KAG2943403.1"/>
    </source>
</evidence>
<dbReference type="OrthoDB" id="94465at2759"/>
<protein>
    <submittedName>
        <fullName evidence="6">Uncharacterized protein</fullName>
    </submittedName>
</protein>
<evidence type="ECO:0000313" key="2">
    <source>
        <dbReference type="EMBL" id="KAG2925745.1"/>
    </source>
</evidence>
<dbReference type="Proteomes" id="UP000774804">
    <property type="component" value="Unassembled WGS sequence"/>
</dbReference>
<name>A0A329SCL3_9STRA</name>
<dbReference type="EMBL" id="RCMG01000229">
    <property type="protein sequence ID" value="KAG2859084.1"/>
    <property type="molecule type" value="Genomic_DNA"/>
</dbReference>
<evidence type="ECO:0000313" key="6">
    <source>
        <dbReference type="EMBL" id="RAW34613.1"/>
    </source>
</evidence>
<dbReference type="EMBL" id="RCMK01000217">
    <property type="protein sequence ID" value="KAG2943403.1"/>
    <property type="molecule type" value="Genomic_DNA"/>
</dbReference>
<evidence type="ECO:0000313" key="7">
    <source>
        <dbReference type="Proteomes" id="UP000251314"/>
    </source>
</evidence>
<sequence>MSFALNVTVPTAHDDVRYFDNSWRHIGVDLRTQRWKNVVSIDRMLRDHHPHEVLTHVEQNTNWCAKTFTLALKVERIIFEAAASRESYRGEHTLRARMAQVSRRLIDLRKRKNMVKFGMRLPRQIMVTKRHQQ</sequence>
<dbReference type="EMBL" id="RCML01000212">
    <property type="protein sequence ID" value="KAG2985444.1"/>
    <property type="molecule type" value="Genomic_DNA"/>
</dbReference>
<dbReference type="EMBL" id="RCMI01000205">
    <property type="protein sequence ID" value="KAG2925745.1"/>
    <property type="molecule type" value="Genomic_DNA"/>
</dbReference>
<proteinExistence type="predicted"/>
<dbReference type="Proteomes" id="UP000736787">
    <property type="component" value="Unassembled WGS sequence"/>
</dbReference>
<organism evidence="6 7">
    <name type="scientific">Phytophthora cactorum</name>
    <dbReference type="NCBI Taxonomy" id="29920"/>
    <lineage>
        <taxon>Eukaryota</taxon>
        <taxon>Sar</taxon>
        <taxon>Stramenopiles</taxon>
        <taxon>Oomycota</taxon>
        <taxon>Peronosporomycetes</taxon>
        <taxon>Peronosporales</taxon>
        <taxon>Peronosporaceae</taxon>
        <taxon>Phytophthora</taxon>
    </lineage>
</organism>
<reference evidence="5" key="2">
    <citation type="submission" date="2018-05" db="EMBL/GenBank/DDBJ databases">
        <title>Effector identification in a new, highly contiguous assembly of the strawberry crown rot pathogen Phytophthora cactorum.</title>
        <authorList>
            <person name="Armitage A.D."/>
            <person name="Nellist C.F."/>
            <person name="Bates H."/>
            <person name="Vickerstaff R.J."/>
            <person name="Harrison R.J."/>
        </authorList>
    </citation>
    <scope>NUCLEOTIDE SEQUENCE</scope>
    <source>
        <strain evidence="1">15-7</strain>
        <strain evidence="2">4032</strain>
        <strain evidence="3">4040</strain>
        <strain evidence="4">P415</strain>
        <strain evidence="5">P421</strain>
    </source>
</reference>
<comment type="caution">
    <text evidence="6">The sequence shown here is derived from an EMBL/GenBank/DDBJ whole genome shotgun (WGS) entry which is preliminary data.</text>
</comment>
<dbReference type="Proteomes" id="UP000697107">
    <property type="component" value="Unassembled WGS sequence"/>
</dbReference>
<evidence type="ECO:0000313" key="4">
    <source>
        <dbReference type="EMBL" id="KAG2985444.1"/>
    </source>
</evidence>
<dbReference type="VEuPathDB" id="FungiDB:PC110_g9081"/>
<dbReference type="Proteomes" id="UP000251314">
    <property type="component" value="Unassembled WGS sequence"/>
</dbReference>
<dbReference type="EMBL" id="MJFZ01000195">
    <property type="protein sequence ID" value="RAW34613.1"/>
    <property type="molecule type" value="Genomic_DNA"/>
</dbReference>
<dbReference type="AlphaFoldDB" id="A0A329SCL3"/>
<evidence type="ECO:0000313" key="5">
    <source>
        <dbReference type="EMBL" id="KAG3222670.1"/>
    </source>
</evidence>
<dbReference type="EMBL" id="RCMV01000172">
    <property type="protein sequence ID" value="KAG3222670.1"/>
    <property type="molecule type" value="Genomic_DNA"/>
</dbReference>
<evidence type="ECO:0000313" key="1">
    <source>
        <dbReference type="EMBL" id="KAG2859084.1"/>
    </source>
</evidence>
<gene>
    <name evidence="6" type="ORF">PC110_g9081</name>
    <name evidence="1" type="ORF">PC113_g9264</name>
    <name evidence="2" type="ORF">PC115_g8125</name>
    <name evidence="3" type="ORF">PC117_g9474</name>
    <name evidence="4" type="ORF">PC118_g8341</name>
    <name evidence="5" type="ORF">PC129_g6641</name>
</gene>
<accession>A0A329SCL3</accession>
<keyword evidence="7" id="KW-1185">Reference proteome</keyword>
<dbReference type="Proteomes" id="UP000760860">
    <property type="component" value="Unassembled WGS sequence"/>
</dbReference>
<dbReference type="Proteomes" id="UP000735874">
    <property type="component" value="Unassembled WGS sequence"/>
</dbReference>
<reference evidence="6 7" key="1">
    <citation type="submission" date="2018-01" db="EMBL/GenBank/DDBJ databases">
        <title>Draft genome of the strawberry crown rot pathogen Phytophthora cactorum.</title>
        <authorList>
            <person name="Armitage A.D."/>
            <person name="Lysoe E."/>
            <person name="Nellist C.F."/>
            <person name="Harrison R.J."/>
            <person name="Brurberg M.B."/>
        </authorList>
    </citation>
    <scope>NUCLEOTIDE SEQUENCE [LARGE SCALE GENOMIC DNA]</scope>
    <source>
        <strain evidence="6 7">10300</strain>
    </source>
</reference>